<evidence type="ECO:0000313" key="2">
    <source>
        <dbReference type="EMBL" id="TKR99539.1"/>
    </source>
</evidence>
<evidence type="ECO:0008006" key="3">
    <source>
        <dbReference type="Google" id="ProtNLM"/>
    </source>
</evidence>
<dbReference type="STRING" id="43335.A0A4U5PQV2"/>
<feature type="compositionally biased region" description="Low complexity" evidence="1">
    <location>
        <begin position="219"/>
        <end position="237"/>
    </location>
</feature>
<proteinExistence type="predicted"/>
<gene>
    <name evidence="2" type="ORF">D5086_0000189690</name>
</gene>
<reference evidence="2" key="1">
    <citation type="submission" date="2018-10" db="EMBL/GenBank/DDBJ databases">
        <title>Population genomic analysis revealed the cold adaptation of white poplar.</title>
        <authorList>
            <person name="Liu Y.-J."/>
        </authorList>
    </citation>
    <scope>NUCLEOTIDE SEQUENCE [LARGE SCALE GENOMIC DNA]</scope>
    <source>
        <strain evidence="2">PAL-ZL1</strain>
    </source>
</reference>
<dbReference type="EMBL" id="RCHU01000622">
    <property type="protein sequence ID" value="TKR99539.1"/>
    <property type="molecule type" value="Genomic_DNA"/>
</dbReference>
<protein>
    <recommendedName>
        <fullName evidence="3">Retrotransposon Copia-like N-terminal domain-containing protein</fullName>
    </recommendedName>
</protein>
<sequence length="308" mass="34028">MASSSSTTLPHIASPFSVPSLSHLSLSLSVKLNHSNYPVWKAQALPYFRGQGVFGYLDGTILMPPKELDAPHPTTGDITRIPNPAYEHWLRQDSLILAIINTSLTEDLATARKGAMNAKDYFLSINQMSDELALAGQPLNSDEILTYILAGLGQEYDSLVSTITSRSDVVTLEELYSLLLITESRINQHHDTIQVTASVNMATRHPPSFQSCPGNIYPSSNRGRTSSYRGRSCGGRSTTRDQGAFSSLICQVCVKPGHHALKCYHRFDLSYQDQSTQRPPYAFLAARHQHAAHEWHPDTGATHHLTMI</sequence>
<name>A0A4U5PQV2_POPAL</name>
<dbReference type="PANTHER" id="PTHR47481">
    <property type="match status" value="1"/>
</dbReference>
<dbReference type="Pfam" id="PF14223">
    <property type="entry name" value="Retrotran_gag_2"/>
    <property type="match status" value="1"/>
</dbReference>
<dbReference type="AlphaFoldDB" id="A0A4U5PQV2"/>
<dbReference type="PANTHER" id="PTHR47481:SF2">
    <property type="entry name" value="RETROTRANSPOSON GAG DOMAIN-CONTAINING PROTEIN"/>
    <property type="match status" value="1"/>
</dbReference>
<comment type="caution">
    <text evidence="2">The sequence shown here is derived from an EMBL/GenBank/DDBJ whole genome shotgun (WGS) entry which is preliminary data.</text>
</comment>
<feature type="region of interest" description="Disordered" evidence="1">
    <location>
        <begin position="210"/>
        <end position="240"/>
    </location>
</feature>
<evidence type="ECO:0000256" key="1">
    <source>
        <dbReference type="SAM" id="MobiDB-lite"/>
    </source>
</evidence>
<accession>A0A4U5PQV2</accession>
<organism evidence="2">
    <name type="scientific">Populus alba</name>
    <name type="common">White poplar</name>
    <dbReference type="NCBI Taxonomy" id="43335"/>
    <lineage>
        <taxon>Eukaryota</taxon>
        <taxon>Viridiplantae</taxon>
        <taxon>Streptophyta</taxon>
        <taxon>Embryophyta</taxon>
        <taxon>Tracheophyta</taxon>
        <taxon>Spermatophyta</taxon>
        <taxon>Magnoliopsida</taxon>
        <taxon>eudicotyledons</taxon>
        <taxon>Gunneridae</taxon>
        <taxon>Pentapetalae</taxon>
        <taxon>rosids</taxon>
        <taxon>fabids</taxon>
        <taxon>Malpighiales</taxon>
        <taxon>Salicaceae</taxon>
        <taxon>Saliceae</taxon>
        <taxon>Populus</taxon>
    </lineage>
</organism>